<dbReference type="PROSITE" id="PS51722">
    <property type="entry name" value="G_TR_2"/>
    <property type="match status" value="1"/>
</dbReference>
<dbReference type="Pfam" id="PF00679">
    <property type="entry name" value="EFG_C"/>
    <property type="match status" value="1"/>
</dbReference>
<dbReference type="Gene3D" id="3.30.70.870">
    <property type="entry name" value="Elongation Factor G (Translational Gtpase), domain 3"/>
    <property type="match status" value="1"/>
</dbReference>
<dbReference type="Pfam" id="PF00009">
    <property type="entry name" value="GTP_EFTU"/>
    <property type="match status" value="1"/>
</dbReference>
<sequence length="808" mass="88790">MLLRRVQAAAAGGSRRLLRHAPSPVLTRHNGGGVLQRRCFTAVALTEAQTAELRRIRNIGILAHIDAGKTTTTERMLFYSGAITRMGEVHDGDATMDFMPQERERGITIGSAAISFDWNDHKINLVDTPGHVDFTIEVERSVRVLDGAVAVLDGVAGVEAQTETVWEQADRYKVPRIAFINKLDREGASFARSCESLESRFNVKTLRIQLPIGEEAEFEGVVDLVEMQMLKWMDKDGREVRKLPLLPTAASGTKMAELYAEAIQARQQLIERASDFDDELAELFLMEEAIDNETLRAALRRIAVRRDTASDAIITLCGSALKNKGVQPLLDAVVDYLPSPLDLSPFDAQVVKVAKGKQPQNSATSTSTVPRHASPQEPLTALAFKVKHDRQRGLVVFFRVYSGVLHAKSQLFNTTRQAKERITRLMLVAADDSDEVEEISAGNIGAAVGLKNTFTGDTIIAAKDHHANEYVVLPGVQIPKPVFTCSVEAESSAKQKDLDEALYHLQREDPSFIVSVDEETGQTLMSGMGELHLEIIQERLRTEYKLNPTIGAMRVAYLESISQAVEQPYIHDTMLGTDRQFAQLKLHVEPLMDIHDPSGTPAPVDDDIDNSVNNNVVEWKHLGAKKMPHAFALAIEEGIRAGLSRGVLSSSRVAYVKVTIDENDCHWDQDSNANAFRVASVLALKEGLKEAAPVILEPLMKLEVQTPDRTVGDVLSDLTSQRRAHIQEVGAASTDGSGRQGRSIVHAHVPLVHMVGYATLLRSKTQGEGSFSIQFLKYMEVDAATRDRMTGAGIRKLAPPPSSSDSES</sequence>
<reference evidence="10" key="2">
    <citation type="submission" date="2010-04" db="EMBL/GenBank/DDBJ databases">
        <authorList>
            <person name="Buell R."/>
            <person name="Hamilton J."/>
            <person name="Hostetler J."/>
        </authorList>
    </citation>
    <scope>NUCLEOTIDE SEQUENCE [LARGE SCALE GENOMIC DNA]</scope>
    <source>
        <strain evidence="10">DAOM:BR144</strain>
    </source>
</reference>
<dbReference type="Gene3D" id="3.30.230.10">
    <property type="match status" value="1"/>
</dbReference>
<protein>
    <recommendedName>
        <fullName evidence="8">Tr-type G domain-containing protein</fullName>
    </recommendedName>
</protein>
<dbReference type="CDD" id="cd01886">
    <property type="entry name" value="EF-G"/>
    <property type="match status" value="1"/>
</dbReference>
<dbReference type="InterPro" id="IPR020568">
    <property type="entry name" value="Ribosomal_Su5_D2-typ_SF"/>
</dbReference>
<dbReference type="InParanoid" id="K3X1R3"/>
<dbReference type="Gene3D" id="3.40.50.300">
    <property type="entry name" value="P-loop containing nucleotide triphosphate hydrolases"/>
    <property type="match status" value="1"/>
</dbReference>
<dbReference type="HOGENOM" id="CLU_002794_4_1_1"/>
<dbReference type="PANTHER" id="PTHR43261:SF1">
    <property type="entry name" value="RIBOSOME-RELEASING FACTOR 2, MITOCHONDRIAL"/>
    <property type="match status" value="1"/>
</dbReference>
<dbReference type="CDD" id="cd03713">
    <property type="entry name" value="EFG_mtEFG_C"/>
    <property type="match status" value="1"/>
</dbReference>
<dbReference type="FunFam" id="3.30.70.870:FF:000001">
    <property type="entry name" value="Elongation factor G"/>
    <property type="match status" value="1"/>
</dbReference>
<dbReference type="InterPro" id="IPR014721">
    <property type="entry name" value="Ribsml_uS5_D2-typ_fold_subgr"/>
</dbReference>
<dbReference type="InterPro" id="IPR005517">
    <property type="entry name" value="Transl_elong_EFG/EF2_IV"/>
</dbReference>
<dbReference type="VEuPathDB" id="FungiDB:PYU1_G011137"/>
<dbReference type="GO" id="GO:0005759">
    <property type="term" value="C:mitochondrial matrix"/>
    <property type="evidence" value="ECO:0007669"/>
    <property type="project" value="UniProtKB-ARBA"/>
</dbReference>
<dbReference type="Pfam" id="PF03764">
    <property type="entry name" value="EFG_IV"/>
    <property type="match status" value="1"/>
</dbReference>
<accession>K3X1R3</accession>
<dbReference type="eggNOG" id="KOG0464">
    <property type="taxonomic scope" value="Eukaryota"/>
</dbReference>
<dbReference type="PANTHER" id="PTHR43261">
    <property type="entry name" value="TRANSLATION ELONGATION FACTOR G-RELATED"/>
    <property type="match status" value="1"/>
</dbReference>
<evidence type="ECO:0000256" key="1">
    <source>
        <dbReference type="ARBA" id="ARBA00005870"/>
    </source>
</evidence>
<dbReference type="SUPFAM" id="SSF52540">
    <property type="entry name" value="P-loop containing nucleoside triphosphate hydrolases"/>
    <property type="match status" value="1"/>
</dbReference>
<dbReference type="Pfam" id="PF22042">
    <property type="entry name" value="EF-G_D2"/>
    <property type="match status" value="1"/>
</dbReference>
<dbReference type="SUPFAM" id="SSF54980">
    <property type="entry name" value="EF-G C-terminal domain-like"/>
    <property type="match status" value="2"/>
</dbReference>
<dbReference type="SUPFAM" id="SSF54211">
    <property type="entry name" value="Ribosomal protein S5 domain 2-like"/>
    <property type="match status" value="1"/>
</dbReference>
<evidence type="ECO:0000256" key="5">
    <source>
        <dbReference type="ARBA" id="ARBA00023128"/>
    </source>
</evidence>
<dbReference type="GO" id="GO:0032543">
    <property type="term" value="P:mitochondrial translation"/>
    <property type="evidence" value="ECO:0007669"/>
    <property type="project" value="TreeGrafter"/>
</dbReference>
<evidence type="ECO:0000256" key="2">
    <source>
        <dbReference type="ARBA" id="ARBA00022741"/>
    </source>
</evidence>
<dbReference type="SUPFAM" id="SSF50447">
    <property type="entry name" value="Translation proteins"/>
    <property type="match status" value="1"/>
</dbReference>
<keyword evidence="2" id="KW-0547">Nucleotide-binding</keyword>
<dbReference type="InterPro" id="IPR009000">
    <property type="entry name" value="Transl_B-barrel_sf"/>
</dbReference>
<keyword evidence="6" id="KW-0342">GTP-binding</keyword>
<reference evidence="10" key="1">
    <citation type="journal article" date="2010" name="Genome Biol.">
        <title>Genome sequence of the necrotrophic plant pathogen Pythium ultimum reveals original pathogenicity mechanisms and effector repertoire.</title>
        <authorList>
            <person name="Levesque C.A."/>
            <person name="Brouwer H."/>
            <person name="Cano L."/>
            <person name="Hamilton J.P."/>
            <person name="Holt C."/>
            <person name="Huitema E."/>
            <person name="Raffaele S."/>
            <person name="Robideau G.P."/>
            <person name="Thines M."/>
            <person name="Win J."/>
            <person name="Zerillo M.M."/>
            <person name="Beakes G.W."/>
            <person name="Boore J.L."/>
            <person name="Busam D."/>
            <person name="Dumas B."/>
            <person name="Ferriera S."/>
            <person name="Fuerstenberg S.I."/>
            <person name="Gachon C.M."/>
            <person name="Gaulin E."/>
            <person name="Govers F."/>
            <person name="Grenville-Briggs L."/>
            <person name="Horner N."/>
            <person name="Hostetler J."/>
            <person name="Jiang R.H."/>
            <person name="Johnson J."/>
            <person name="Krajaejun T."/>
            <person name="Lin H."/>
            <person name="Meijer H.J."/>
            <person name="Moore B."/>
            <person name="Morris P."/>
            <person name="Phuntmart V."/>
            <person name="Puiu D."/>
            <person name="Shetty J."/>
            <person name="Stajich J.E."/>
            <person name="Tripathy S."/>
            <person name="Wawra S."/>
            <person name="van West P."/>
            <person name="Whitty B.R."/>
            <person name="Coutinho P.M."/>
            <person name="Henrissat B."/>
            <person name="Martin F."/>
            <person name="Thomas P.D."/>
            <person name="Tyler B.M."/>
            <person name="De Vries R.P."/>
            <person name="Kamoun S."/>
            <person name="Yandell M."/>
            <person name="Tisserat N."/>
            <person name="Buell C.R."/>
        </authorList>
    </citation>
    <scope>NUCLEOTIDE SEQUENCE</scope>
    <source>
        <strain evidence="10">DAOM:BR144</strain>
    </source>
</reference>
<dbReference type="EMBL" id="GL376606">
    <property type="status" value="NOT_ANNOTATED_CDS"/>
    <property type="molecule type" value="Genomic_DNA"/>
</dbReference>
<dbReference type="FunFam" id="3.30.70.240:FF:000001">
    <property type="entry name" value="Elongation factor G"/>
    <property type="match status" value="1"/>
</dbReference>
<dbReference type="OMA" id="GPQFTFP"/>
<dbReference type="InterPro" id="IPR005225">
    <property type="entry name" value="Small_GTP-bd"/>
</dbReference>
<dbReference type="SMART" id="SM00889">
    <property type="entry name" value="EFG_IV"/>
    <property type="match status" value="1"/>
</dbReference>
<dbReference type="PRINTS" id="PR00315">
    <property type="entry name" value="ELONGATNFCT"/>
</dbReference>
<dbReference type="GO" id="GO:0032790">
    <property type="term" value="P:ribosome disassembly"/>
    <property type="evidence" value="ECO:0007669"/>
    <property type="project" value="TreeGrafter"/>
</dbReference>
<evidence type="ECO:0000256" key="7">
    <source>
        <dbReference type="SAM" id="MobiDB-lite"/>
    </source>
</evidence>
<dbReference type="InterPro" id="IPR053905">
    <property type="entry name" value="EF-G-like_DII"/>
</dbReference>
<dbReference type="InterPro" id="IPR027417">
    <property type="entry name" value="P-loop_NTPase"/>
</dbReference>
<evidence type="ECO:0000259" key="8">
    <source>
        <dbReference type="PROSITE" id="PS51722"/>
    </source>
</evidence>
<feature type="region of interest" description="Disordered" evidence="7">
    <location>
        <begin position="355"/>
        <end position="374"/>
    </location>
</feature>
<keyword evidence="5" id="KW-0496">Mitochondrion</keyword>
<dbReference type="Gene3D" id="3.30.70.240">
    <property type="match status" value="1"/>
</dbReference>
<dbReference type="InterPro" id="IPR031157">
    <property type="entry name" value="G_TR_CS"/>
</dbReference>
<dbReference type="InterPro" id="IPR035649">
    <property type="entry name" value="EFG_V"/>
</dbReference>
<dbReference type="InterPro" id="IPR000640">
    <property type="entry name" value="EFG_V-like"/>
</dbReference>
<dbReference type="GO" id="GO:0003924">
    <property type="term" value="F:GTPase activity"/>
    <property type="evidence" value="ECO:0007669"/>
    <property type="project" value="InterPro"/>
</dbReference>
<dbReference type="Pfam" id="PF14492">
    <property type="entry name" value="EFG_III"/>
    <property type="match status" value="1"/>
</dbReference>
<dbReference type="NCBIfam" id="TIGR00231">
    <property type="entry name" value="small_GTP"/>
    <property type="match status" value="1"/>
</dbReference>
<evidence type="ECO:0000313" key="9">
    <source>
        <dbReference type="EnsemblProtists" id="PYU1_T011162"/>
    </source>
</evidence>
<dbReference type="GO" id="GO:0005525">
    <property type="term" value="F:GTP binding"/>
    <property type="evidence" value="ECO:0007669"/>
    <property type="project" value="UniProtKB-KW"/>
</dbReference>
<name>K3X1R3_GLOUD</name>
<dbReference type="InterPro" id="IPR004540">
    <property type="entry name" value="Transl_elong_EFG/EF2"/>
</dbReference>
<dbReference type="GO" id="GO:0003746">
    <property type="term" value="F:translation elongation factor activity"/>
    <property type="evidence" value="ECO:0007669"/>
    <property type="project" value="UniProtKB-KW"/>
</dbReference>
<proteinExistence type="inferred from homology"/>
<dbReference type="SMART" id="SM00838">
    <property type="entry name" value="EFG_C"/>
    <property type="match status" value="1"/>
</dbReference>
<dbReference type="Proteomes" id="UP000019132">
    <property type="component" value="Unassembled WGS sequence"/>
</dbReference>
<dbReference type="InterPro" id="IPR009022">
    <property type="entry name" value="EFG_III"/>
</dbReference>
<organism evidence="9 10">
    <name type="scientific">Globisporangium ultimum (strain ATCC 200006 / CBS 805.95 / DAOM BR144)</name>
    <name type="common">Pythium ultimum</name>
    <dbReference type="NCBI Taxonomy" id="431595"/>
    <lineage>
        <taxon>Eukaryota</taxon>
        <taxon>Sar</taxon>
        <taxon>Stramenopiles</taxon>
        <taxon>Oomycota</taxon>
        <taxon>Peronosporomycetes</taxon>
        <taxon>Pythiales</taxon>
        <taxon>Pythiaceae</taxon>
        <taxon>Globisporangium</taxon>
    </lineage>
</organism>
<comment type="similarity">
    <text evidence="1">Belongs to the TRAFAC class translation factor GTPase superfamily. Classic translation factor GTPase family. EF-G/EF-2 subfamily.</text>
</comment>
<keyword evidence="10" id="KW-1185">Reference proteome</keyword>
<dbReference type="Gene3D" id="2.40.30.10">
    <property type="entry name" value="Translation factors"/>
    <property type="match status" value="1"/>
</dbReference>
<feature type="compositionally biased region" description="Polar residues" evidence="7">
    <location>
        <begin position="358"/>
        <end position="369"/>
    </location>
</feature>
<evidence type="ECO:0000256" key="4">
    <source>
        <dbReference type="ARBA" id="ARBA00022917"/>
    </source>
</evidence>
<dbReference type="PROSITE" id="PS00301">
    <property type="entry name" value="G_TR_1"/>
    <property type="match status" value="1"/>
</dbReference>
<dbReference type="CDD" id="cd16262">
    <property type="entry name" value="EFG_III"/>
    <property type="match status" value="1"/>
</dbReference>
<dbReference type="InterPro" id="IPR035647">
    <property type="entry name" value="EFG_III/V"/>
</dbReference>
<evidence type="ECO:0000256" key="6">
    <source>
        <dbReference type="ARBA" id="ARBA00023134"/>
    </source>
</evidence>
<evidence type="ECO:0000256" key="3">
    <source>
        <dbReference type="ARBA" id="ARBA00022768"/>
    </source>
</evidence>
<keyword evidence="4" id="KW-0648">Protein biosynthesis</keyword>
<dbReference type="NCBIfam" id="TIGR00484">
    <property type="entry name" value="EF-G"/>
    <property type="match status" value="1"/>
</dbReference>
<dbReference type="InterPro" id="IPR000795">
    <property type="entry name" value="T_Tr_GTP-bd_dom"/>
</dbReference>
<dbReference type="FunFam" id="3.40.50.300:FF:000514">
    <property type="entry name" value="Ribosome-releasing factor 2, mitochondrial"/>
    <property type="match status" value="1"/>
</dbReference>
<reference evidence="9" key="3">
    <citation type="submission" date="2015-02" db="UniProtKB">
        <authorList>
            <consortium name="EnsemblProtists"/>
        </authorList>
    </citation>
    <scope>IDENTIFICATION</scope>
    <source>
        <strain evidence="9">DAOM BR144</strain>
    </source>
</reference>
<dbReference type="AlphaFoldDB" id="K3X1R3"/>
<dbReference type="InterPro" id="IPR041095">
    <property type="entry name" value="EFG_II"/>
</dbReference>
<keyword evidence="3" id="KW-0251">Elongation factor</keyword>
<dbReference type="STRING" id="431595.K3X1R3"/>
<feature type="domain" description="Tr-type G" evidence="8">
    <location>
        <begin position="54"/>
        <end position="341"/>
    </location>
</feature>
<evidence type="ECO:0000313" key="10">
    <source>
        <dbReference type="Proteomes" id="UP000019132"/>
    </source>
</evidence>
<dbReference type="EnsemblProtists" id="PYU1_T011162">
    <property type="protein sequence ID" value="PYU1_T011162"/>
    <property type="gene ID" value="PYU1_G011137"/>
</dbReference>